<protein>
    <submittedName>
        <fullName evidence="2">TraK family protein</fullName>
    </submittedName>
</protein>
<dbReference type="Proteomes" id="UP001597158">
    <property type="component" value="Unassembled WGS sequence"/>
</dbReference>
<dbReference type="RefSeq" id="WP_277835097.1">
    <property type="nucleotide sequence ID" value="NZ_JARQZE010000020.1"/>
</dbReference>
<evidence type="ECO:0000313" key="2">
    <source>
        <dbReference type="EMBL" id="MFD1262581.1"/>
    </source>
</evidence>
<dbReference type="Pfam" id="PF17273">
    <property type="entry name" value="DUF5338"/>
    <property type="match status" value="1"/>
</dbReference>
<dbReference type="EMBL" id="JBHTMC010000004">
    <property type="protein sequence ID" value="MFD1262581.1"/>
    <property type="molecule type" value="Genomic_DNA"/>
</dbReference>
<proteinExistence type="predicted"/>
<feature type="region of interest" description="Disordered" evidence="1">
    <location>
        <begin position="76"/>
        <end position="113"/>
    </location>
</feature>
<accession>A0ABW3W9J1</accession>
<sequence>MSAFLDELAEWVASAQRRRKESLVAFLAVRSDIEEAMRAGYALKTVWAHLRETGRIACRYETFCAHVRRHIKLQRPDQRIASPGIKSKRSDMAPSKPLGQFTFDPNPRKEELL</sequence>
<name>A0ABW3W9J1_9RHOO</name>
<organism evidence="2 3">
    <name type="scientific">Thauera mechernichensis</name>
    <dbReference type="NCBI Taxonomy" id="82788"/>
    <lineage>
        <taxon>Bacteria</taxon>
        <taxon>Pseudomonadati</taxon>
        <taxon>Pseudomonadota</taxon>
        <taxon>Betaproteobacteria</taxon>
        <taxon>Rhodocyclales</taxon>
        <taxon>Zoogloeaceae</taxon>
        <taxon>Thauera</taxon>
    </lineage>
</organism>
<keyword evidence="3" id="KW-1185">Reference proteome</keyword>
<reference evidence="3" key="1">
    <citation type="journal article" date="2019" name="Int. J. Syst. Evol. Microbiol.">
        <title>The Global Catalogue of Microorganisms (GCM) 10K type strain sequencing project: providing services to taxonomists for standard genome sequencing and annotation.</title>
        <authorList>
            <consortium name="The Broad Institute Genomics Platform"/>
            <consortium name="The Broad Institute Genome Sequencing Center for Infectious Disease"/>
            <person name="Wu L."/>
            <person name="Ma J."/>
        </authorList>
    </citation>
    <scope>NUCLEOTIDE SEQUENCE [LARGE SCALE GENOMIC DNA]</scope>
    <source>
        <strain evidence="3">CCUG 48884</strain>
    </source>
</reference>
<evidence type="ECO:0000256" key="1">
    <source>
        <dbReference type="SAM" id="MobiDB-lite"/>
    </source>
</evidence>
<gene>
    <name evidence="2" type="ORF">ACFQ4M_03240</name>
</gene>
<evidence type="ECO:0000313" key="3">
    <source>
        <dbReference type="Proteomes" id="UP001597158"/>
    </source>
</evidence>
<dbReference type="InterPro" id="IPR035225">
    <property type="entry name" value="DUF5338"/>
</dbReference>
<comment type="caution">
    <text evidence="2">The sequence shown here is derived from an EMBL/GenBank/DDBJ whole genome shotgun (WGS) entry which is preliminary data.</text>
</comment>